<keyword evidence="4 7" id="KW-1133">Transmembrane helix</keyword>
<dbReference type="GO" id="GO:0044781">
    <property type="term" value="P:bacterial-type flagellum organization"/>
    <property type="evidence" value="ECO:0007669"/>
    <property type="project" value="InterPro"/>
</dbReference>
<protein>
    <submittedName>
        <fullName evidence="8">Flagellar protein FliO/FliZ</fullName>
    </submittedName>
</protein>
<keyword evidence="8" id="KW-0969">Cilium</keyword>
<evidence type="ECO:0000313" key="8">
    <source>
        <dbReference type="EMBL" id="TQN03650.1"/>
    </source>
</evidence>
<name>A0A543L8S0_9BURK</name>
<sequence length="113" mass="11910">MAQTLGVVVLFIAGMACLPWVVRWAQQRQASRGIAGGAITASKIVSTVAVGPQQRVVTLEVGPEHSRTLLVLGVTSQHINCLFSTPVPASPEQQPASFAQEMARASMPKESDG</sequence>
<dbReference type="InterPro" id="IPR022781">
    <property type="entry name" value="Flagellar_biosynth_FliO"/>
</dbReference>
<accession>A0A543L8S0</accession>
<evidence type="ECO:0000256" key="5">
    <source>
        <dbReference type="ARBA" id="ARBA00023136"/>
    </source>
</evidence>
<comment type="caution">
    <text evidence="8">The sequence shown here is derived from an EMBL/GenBank/DDBJ whole genome shotgun (WGS) entry which is preliminary data.</text>
</comment>
<gene>
    <name evidence="8" type="ORF">BDD18_2342</name>
</gene>
<evidence type="ECO:0000256" key="3">
    <source>
        <dbReference type="ARBA" id="ARBA00022692"/>
    </source>
</evidence>
<proteinExistence type="predicted"/>
<organism evidence="8 9">
    <name type="scientific">Acidovorax temperans</name>
    <dbReference type="NCBI Taxonomy" id="80878"/>
    <lineage>
        <taxon>Bacteria</taxon>
        <taxon>Pseudomonadati</taxon>
        <taxon>Pseudomonadota</taxon>
        <taxon>Betaproteobacteria</taxon>
        <taxon>Burkholderiales</taxon>
        <taxon>Comamonadaceae</taxon>
        <taxon>Acidovorax</taxon>
    </lineage>
</organism>
<keyword evidence="5 7" id="KW-0472">Membrane</keyword>
<evidence type="ECO:0000256" key="6">
    <source>
        <dbReference type="SAM" id="MobiDB-lite"/>
    </source>
</evidence>
<keyword evidence="3 7" id="KW-0812">Transmembrane</keyword>
<keyword evidence="8" id="KW-0966">Cell projection</keyword>
<comment type="subcellular location">
    <subcellularLocation>
        <location evidence="1">Cell membrane</location>
    </subcellularLocation>
</comment>
<dbReference type="AlphaFoldDB" id="A0A543L8S0"/>
<dbReference type="Pfam" id="PF04347">
    <property type="entry name" value="FliO"/>
    <property type="match status" value="1"/>
</dbReference>
<feature type="region of interest" description="Disordered" evidence="6">
    <location>
        <begin position="86"/>
        <end position="113"/>
    </location>
</feature>
<evidence type="ECO:0000256" key="4">
    <source>
        <dbReference type="ARBA" id="ARBA00022989"/>
    </source>
</evidence>
<reference evidence="8 9" key="1">
    <citation type="submission" date="2019-06" db="EMBL/GenBank/DDBJ databases">
        <title>Genomic Encyclopedia of Archaeal and Bacterial Type Strains, Phase II (KMG-II): from individual species to whole genera.</title>
        <authorList>
            <person name="Goeker M."/>
        </authorList>
    </citation>
    <scope>NUCLEOTIDE SEQUENCE [LARGE SCALE GENOMIC DNA]</scope>
    <source>
        <strain evidence="8 9">DSM 7270</strain>
    </source>
</reference>
<evidence type="ECO:0000256" key="1">
    <source>
        <dbReference type="ARBA" id="ARBA00004236"/>
    </source>
</evidence>
<evidence type="ECO:0000256" key="2">
    <source>
        <dbReference type="ARBA" id="ARBA00022475"/>
    </source>
</evidence>
<evidence type="ECO:0000256" key="7">
    <source>
        <dbReference type="SAM" id="Phobius"/>
    </source>
</evidence>
<feature type="transmembrane region" description="Helical" evidence="7">
    <location>
        <begin position="6"/>
        <end position="25"/>
    </location>
</feature>
<dbReference type="RefSeq" id="WP_082758813.1">
    <property type="nucleotide sequence ID" value="NZ_JBKBMI010000005.1"/>
</dbReference>
<dbReference type="GO" id="GO:0016020">
    <property type="term" value="C:membrane"/>
    <property type="evidence" value="ECO:0007669"/>
    <property type="project" value="InterPro"/>
</dbReference>
<dbReference type="EMBL" id="VFPV01000002">
    <property type="protein sequence ID" value="TQN03650.1"/>
    <property type="molecule type" value="Genomic_DNA"/>
</dbReference>
<dbReference type="Proteomes" id="UP000316993">
    <property type="component" value="Unassembled WGS sequence"/>
</dbReference>
<evidence type="ECO:0000313" key="9">
    <source>
        <dbReference type="Proteomes" id="UP000316993"/>
    </source>
</evidence>
<keyword evidence="2" id="KW-1003">Cell membrane</keyword>
<keyword evidence="8" id="KW-0282">Flagellum</keyword>